<keyword evidence="8" id="KW-0245">EGF-like domain</keyword>
<dbReference type="PROSITE" id="PS50026">
    <property type="entry name" value="EGF_3"/>
    <property type="match status" value="1"/>
</dbReference>
<feature type="domain" description="Disintegrin" evidence="12">
    <location>
        <begin position="158"/>
        <end position="244"/>
    </location>
</feature>
<evidence type="ECO:0000259" key="11">
    <source>
        <dbReference type="PROSITE" id="PS50026"/>
    </source>
</evidence>
<dbReference type="PRINTS" id="PR00289">
    <property type="entry name" value="DISINTEGRIN"/>
</dbReference>
<dbReference type="PANTHER" id="PTHR11905">
    <property type="entry name" value="ADAM A DISINTEGRIN AND METALLOPROTEASE DOMAIN"/>
    <property type="match status" value="1"/>
</dbReference>
<dbReference type="GO" id="GO:0006508">
    <property type="term" value="P:proteolysis"/>
    <property type="evidence" value="ECO:0007669"/>
    <property type="project" value="InterPro"/>
</dbReference>
<feature type="domain" description="Peptidase M12B" evidence="13">
    <location>
        <begin position="41"/>
        <end position="150"/>
    </location>
</feature>
<dbReference type="InterPro" id="IPR006586">
    <property type="entry name" value="ADAM_Cys-rich"/>
</dbReference>
<evidence type="ECO:0000256" key="5">
    <source>
        <dbReference type="ARBA" id="ARBA00023136"/>
    </source>
</evidence>
<reference evidence="14" key="1">
    <citation type="submission" date="2025-08" db="UniProtKB">
        <authorList>
            <consortium name="Ensembl"/>
        </authorList>
    </citation>
    <scope>IDENTIFICATION</scope>
</reference>
<evidence type="ECO:0000313" key="15">
    <source>
        <dbReference type="Proteomes" id="UP000694388"/>
    </source>
</evidence>
<dbReference type="AlphaFoldDB" id="A0A8C4Q7C1"/>
<keyword evidence="9" id="KW-0862">Zinc</keyword>
<dbReference type="PROSITE" id="PS50215">
    <property type="entry name" value="ADAM_MEPRO"/>
    <property type="match status" value="1"/>
</dbReference>
<proteinExistence type="predicted"/>
<comment type="caution">
    <text evidence="8">Lacks conserved residue(s) required for the propagation of feature annotation.</text>
</comment>
<keyword evidence="2" id="KW-0800">Toxin</keyword>
<evidence type="ECO:0008006" key="16">
    <source>
        <dbReference type="Google" id="ProtNLM"/>
    </source>
</evidence>
<dbReference type="GO" id="GO:0004222">
    <property type="term" value="F:metalloendopeptidase activity"/>
    <property type="evidence" value="ECO:0007669"/>
    <property type="project" value="InterPro"/>
</dbReference>
<evidence type="ECO:0000313" key="14">
    <source>
        <dbReference type="Ensembl" id="ENSEBUP00000011139.1"/>
    </source>
</evidence>
<feature type="disulfide bond" evidence="7">
    <location>
        <begin position="216"/>
        <end position="236"/>
    </location>
</feature>
<dbReference type="PROSITE" id="PS50214">
    <property type="entry name" value="DISINTEGRIN_2"/>
    <property type="match status" value="1"/>
</dbReference>
<evidence type="ECO:0000259" key="13">
    <source>
        <dbReference type="PROSITE" id="PS50215"/>
    </source>
</evidence>
<evidence type="ECO:0000256" key="7">
    <source>
        <dbReference type="PROSITE-ProRule" id="PRU00068"/>
    </source>
</evidence>
<feature type="transmembrane region" description="Helical" evidence="10">
    <location>
        <begin position="12"/>
        <end position="30"/>
    </location>
</feature>
<dbReference type="Ensembl" id="ENSEBUT00000011699.1">
    <property type="protein sequence ID" value="ENSEBUP00000011139.1"/>
    <property type="gene ID" value="ENSEBUG00000007146.1"/>
</dbReference>
<reference evidence="14" key="2">
    <citation type="submission" date="2025-09" db="UniProtKB">
        <authorList>
            <consortium name="Ensembl"/>
        </authorList>
    </citation>
    <scope>IDENTIFICATION</scope>
</reference>
<dbReference type="SUPFAM" id="SSF55486">
    <property type="entry name" value="Metalloproteases ('zincins'), catalytic domain"/>
    <property type="match status" value="1"/>
</dbReference>
<feature type="disulfide bond" evidence="8">
    <location>
        <begin position="394"/>
        <end position="404"/>
    </location>
</feature>
<feature type="binding site" evidence="9">
    <location>
        <position position="84"/>
    </location>
    <ligand>
        <name>Zn(2+)</name>
        <dbReference type="ChEBI" id="CHEBI:29105"/>
        <note>catalytic</note>
    </ligand>
</feature>
<sequence>HKTSLIHQNIGLSLCGSFLRVFLCFFFHVLNPMLLPHTQPCAAYKRRSSLKLLFIKITILPFYSNIACIDHSEPAMGLAATMAHELGHNFGMNHDAGERNCYCKSKSDEGGCIMAPATGKPFPRTFSSCSQLDLEKSLEKGGGVCLYNMPDVKTLYGGQRCGNGYVEPGEECDCGDIEECENRCCNANNCTLRHGIECAHGACCEDCQLKPLGTRCRGSASMCDLPEYCNGVSPLCPPNVYLLDGSPCEENSAYCYNGMCRTHEQQCSSLWGPGAKPAPDICFTRVNSAGDKYGNCGKDLLGQHKKCKPSDVKCGKIQCQGGAKQPIIGSNAVNIDTNISQGDGRIVLCRGTHVYFGEDLADPGLVLTGTKCNHSKICYNRQCVNVSVLGTVNCDAKCNGNGVCNSNHNCHCDEHWAPPHCENPGHGGSIDSGPIRPSREFILLIKAVLCSSQRDEIILHSIIPQYLCSRR</sequence>
<dbReference type="SMART" id="SM00050">
    <property type="entry name" value="DISIN"/>
    <property type="match status" value="1"/>
</dbReference>
<dbReference type="GO" id="GO:0046872">
    <property type="term" value="F:metal ion binding"/>
    <property type="evidence" value="ECO:0007669"/>
    <property type="project" value="UniProtKB-KW"/>
</dbReference>
<dbReference type="Gene3D" id="4.10.70.10">
    <property type="entry name" value="Disintegrin domain"/>
    <property type="match status" value="1"/>
</dbReference>
<dbReference type="SUPFAM" id="SSF57552">
    <property type="entry name" value="Blood coagulation inhibitor (disintegrin)"/>
    <property type="match status" value="1"/>
</dbReference>
<keyword evidence="5 10" id="KW-0472">Membrane</keyword>
<dbReference type="Pfam" id="PF01421">
    <property type="entry name" value="Reprolysin"/>
    <property type="match status" value="1"/>
</dbReference>
<keyword evidence="9" id="KW-0479">Metal-binding</keyword>
<dbReference type="InterPro" id="IPR018358">
    <property type="entry name" value="Disintegrin_CS"/>
</dbReference>
<dbReference type="SMART" id="SM00608">
    <property type="entry name" value="ACR"/>
    <property type="match status" value="1"/>
</dbReference>
<evidence type="ECO:0000256" key="2">
    <source>
        <dbReference type="ARBA" id="ARBA00022508"/>
    </source>
</evidence>
<comment type="subcellular location">
    <subcellularLocation>
        <location evidence="1">Membrane</location>
        <topology evidence="1">Single-pass membrane protein</topology>
    </subcellularLocation>
</comment>
<feature type="domain" description="EGF-like" evidence="11">
    <location>
        <begin position="390"/>
        <end position="422"/>
    </location>
</feature>
<dbReference type="InterPro" id="IPR036436">
    <property type="entry name" value="Disintegrin_dom_sf"/>
</dbReference>
<keyword evidence="6 8" id="KW-1015">Disulfide bond</keyword>
<keyword evidence="15" id="KW-1185">Reference proteome</keyword>
<keyword evidence="3 10" id="KW-0812">Transmembrane</keyword>
<feature type="binding site" evidence="9">
    <location>
        <position position="88"/>
    </location>
    <ligand>
        <name>Zn(2+)</name>
        <dbReference type="ChEBI" id="CHEBI:29105"/>
        <note>catalytic</note>
    </ligand>
</feature>
<evidence type="ECO:0000256" key="6">
    <source>
        <dbReference type="ARBA" id="ARBA00023157"/>
    </source>
</evidence>
<dbReference type="Gene3D" id="3.40.390.10">
    <property type="entry name" value="Collagenase (Catalytic Domain)"/>
    <property type="match status" value="1"/>
</dbReference>
<dbReference type="InterPro" id="IPR001762">
    <property type="entry name" value="Disintegrin_dom"/>
</dbReference>
<keyword evidence="4 10" id="KW-1133">Transmembrane helix</keyword>
<dbReference type="InterPro" id="IPR001590">
    <property type="entry name" value="Peptidase_M12B"/>
</dbReference>
<feature type="binding site" evidence="9">
    <location>
        <position position="94"/>
    </location>
    <ligand>
        <name>Zn(2+)</name>
        <dbReference type="ChEBI" id="CHEBI:29105"/>
        <note>catalytic</note>
    </ligand>
</feature>
<organism evidence="14 15">
    <name type="scientific">Eptatretus burgeri</name>
    <name type="common">Inshore hagfish</name>
    <dbReference type="NCBI Taxonomy" id="7764"/>
    <lineage>
        <taxon>Eukaryota</taxon>
        <taxon>Metazoa</taxon>
        <taxon>Chordata</taxon>
        <taxon>Craniata</taxon>
        <taxon>Vertebrata</taxon>
        <taxon>Cyclostomata</taxon>
        <taxon>Myxini</taxon>
        <taxon>Myxiniformes</taxon>
        <taxon>Myxinidae</taxon>
        <taxon>Eptatretinae</taxon>
        <taxon>Eptatretus</taxon>
    </lineage>
</organism>
<evidence type="ECO:0000256" key="3">
    <source>
        <dbReference type="ARBA" id="ARBA00022692"/>
    </source>
</evidence>
<dbReference type="Proteomes" id="UP000694388">
    <property type="component" value="Unplaced"/>
</dbReference>
<evidence type="ECO:0000259" key="12">
    <source>
        <dbReference type="PROSITE" id="PS50214"/>
    </source>
</evidence>
<protein>
    <recommendedName>
        <fullName evidence="16">ADAM metallopeptidase domain 12</fullName>
    </recommendedName>
</protein>
<dbReference type="InterPro" id="IPR024079">
    <property type="entry name" value="MetalloPept_cat_dom_sf"/>
</dbReference>
<evidence type="ECO:0000256" key="10">
    <source>
        <dbReference type="SAM" id="Phobius"/>
    </source>
</evidence>
<name>A0A8C4Q7C1_EPTBU</name>
<evidence type="ECO:0000256" key="8">
    <source>
        <dbReference type="PROSITE-ProRule" id="PRU00076"/>
    </source>
</evidence>
<dbReference type="GO" id="GO:0016020">
    <property type="term" value="C:membrane"/>
    <property type="evidence" value="ECO:0007669"/>
    <property type="project" value="UniProtKB-SubCell"/>
</dbReference>
<dbReference type="PANTHER" id="PTHR11905:SF159">
    <property type="entry name" value="ADAM METALLOPROTEASE"/>
    <property type="match status" value="1"/>
</dbReference>
<dbReference type="OMA" id="NCSKNAY"/>
<evidence type="ECO:0000256" key="9">
    <source>
        <dbReference type="PROSITE-ProRule" id="PRU00276"/>
    </source>
</evidence>
<dbReference type="InterPro" id="IPR000742">
    <property type="entry name" value="EGF"/>
</dbReference>
<accession>A0A8C4Q7C1</accession>
<dbReference type="GeneTree" id="ENSGT00940000155495"/>
<evidence type="ECO:0000256" key="1">
    <source>
        <dbReference type="ARBA" id="ARBA00004167"/>
    </source>
</evidence>
<dbReference type="Pfam" id="PF00200">
    <property type="entry name" value="Disintegrin"/>
    <property type="match status" value="1"/>
</dbReference>
<keyword evidence="2" id="KW-1217">Cell adhesion impairing toxin</keyword>
<dbReference type="FunFam" id="4.10.70.10:FF:000001">
    <property type="entry name" value="Disintegrin and metalloproteinase domain-containing protein 22"/>
    <property type="match status" value="1"/>
</dbReference>
<evidence type="ECO:0000256" key="4">
    <source>
        <dbReference type="ARBA" id="ARBA00022989"/>
    </source>
</evidence>
<dbReference type="PROSITE" id="PS00427">
    <property type="entry name" value="DISINTEGRIN_1"/>
    <property type="match status" value="1"/>
</dbReference>
<dbReference type="Pfam" id="PF08516">
    <property type="entry name" value="ADAM_CR"/>
    <property type="match status" value="1"/>
</dbReference>
<feature type="active site" evidence="9">
    <location>
        <position position="85"/>
    </location>
</feature>
<feature type="disulfide bond" evidence="8">
    <location>
        <begin position="412"/>
        <end position="421"/>
    </location>
</feature>